<evidence type="ECO:0000256" key="2">
    <source>
        <dbReference type="ARBA" id="ARBA00004777"/>
    </source>
</evidence>
<dbReference type="GO" id="GO:0005829">
    <property type="term" value="C:cytosol"/>
    <property type="evidence" value="ECO:0007669"/>
    <property type="project" value="TreeGrafter"/>
</dbReference>
<name>A0A6I6JNV6_9BACT</name>
<dbReference type="InterPro" id="IPR003171">
    <property type="entry name" value="Mehydrof_redctse-like"/>
</dbReference>
<dbReference type="Proteomes" id="UP000428328">
    <property type="component" value="Chromosome"/>
</dbReference>
<reference evidence="10 11" key="1">
    <citation type="submission" date="2019-11" db="EMBL/GenBank/DDBJ databases">
        <authorList>
            <person name="Zheng R.K."/>
            <person name="Sun C.M."/>
        </authorList>
    </citation>
    <scope>NUCLEOTIDE SEQUENCE [LARGE SCALE GENOMIC DNA]</scope>
    <source>
        <strain evidence="10 11">SRB007</strain>
    </source>
</reference>
<accession>A0A6I6JNV6</accession>
<dbReference type="Pfam" id="PF02219">
    <property type="entry name" value="MTHFR"/>
    <property type="match status" value="1"/>
</dbReference>
<dbReference type="AlphaFoldDB" id="A0A6I6JNV6"/>
<evidence type="ECO:0000256" key="1">
    <source>
        <dbReference type="ARBA" id="ARBA00001974"/>
    </source>
</evidence>
<organism evidence="10 11">
    <name type="scientific">Pseudodesulfovibrio cashew</name>
    <dbReference type="NCBI Taxonomy" id="2678688"/>
    <lineage>
        <taxon>Bacteria</taxon>
        <taxon>Pseudomonadati</taxon>
        <taxon>Thermodesulfobacteriota</taxon>
        <taxon>Desulfovibrionia</taxon>
        <taxon>Desulfovibrionales</taxon>
        <taxon>Desulfovibrionaceae</taxon>
    </lineage>
</organism>
<evidence type="ECO:0000313" key="10">
    <source>
        <dbReference type="EMBL" id="QGY39304.1"/>
    </source>
</evidence>
<gene>
    <name evidence="10" type="ORF">GM415_03940</name>
</gene>
<comment type="pathway">
    <text evidence="7">Amino-acid biosynthesis; L-methionine biosynthesis via de novo pathway.</text>
</comment>
<evidence type="ECO:0000256" key="8">
    <source>
        <dbReference type="ARBA" id="ARBA00048628"/>
    </source>
</evidence>
<evidence type="ECO:0000313" key="11">
    <source>
        <dbReference type="Proteomes" id="UP000428328"/>
    </source>
</evidence>
<evidence type="ECO:0000256" key="5">
    <source>
        <dbReference type="ARBA" id="ARBA00022827"/>
    </source>
</evidence>
<protein>
    <recommendedName>
        <fullName evidence="9">Methylenetetrahydrofolate reductase</fullName>
    </recommendedName>
</protein>
<dbReference type="PANTHER" id="PTHR45754:SF3">
    <property type="entry name" value="METHYLENETETRAHYDROFOLATE REDUCTASE (NADPH)"/>
    <property type="match status" value="1"/>
</dbReference>
<keyword evidence="6 9" id="KW-0560">Oxidoreductase</keyword>
<comment type="pathway">
    <text evidence="2 9">One-carbon metabolism; tetrahydrofolate interconversion.</text>
</comment>
<comment type="catalytic activity">
    <reaction evidence="8">
        <text>(6S)-5-methyl-5,6,7,8-tetrahydrofolate + NAD(+) = (6R)-5,10-methylene-5,6,7,8-tetrahydrofolate + NADH + H(+)</text>
        <dbReference type="Rhea" id="RHEA:19821"/>
        <dbReference type="ChEBI" id="CHEBI:15378"/>
        <dbReference type="ChEBI" id="CHEBI:15636"/>
        <dbReference type="ChEBI" id="CHEBI:18608"/>
        <dbReference type="ChEBI" id="CHEBI:57540"/>
        <dbReference type="ChEBI" id="CHEBI:57945"/>
        <dbReference type="EC" id="1.5.1.54"/>
    </reaction>
    <physiologicalReaction direction="right-to-left" evidence="8">
        <dbReference type="Rhea" id="RHEA:19823"/>
    </physiologicalReaction>
</comment>
<dbReference type="PANTHER" id="PTHR45754">
    <property type="entry name" value="METHYLENETETRAHYDROFOLATE REDUCTASE"/>
    <property type="match status" value="1"/>
</dbReference>
<comment type="similarity">
    <text evidence="3 9">Belongs to the methylenetetrahydrofolate reductase family.</text>
</comment>
<dbReference type="GO" id="GO:0009086">
    <property type="term" value="P:methionine biosynthetic process"/>
    <property type="evidence" value="ECO:0007669"/>
    <property type="project" value="TreeGrafter"/>
</dbReference>
<dbReference type="Gene3D" id="3.20.20.220">
    <property type="match status" value="1"/>
</dbReference>
<dbReference type="GO" id="GO:0035999">
    <property type="term" value="P:tetrahydrofolate interconversion"/>
    <property type="evidence" value="ECO:0007669"/>
    <property type="project" value="UniProtKB-UniPathway"/>
</dbReference>
<evidence type="ECO:0000256" key="3">
    <source>
        <dbReference type="ARBA" id="ARBA00006743"/>
    </source>
</evidence>
<dbReference type="SUPFAM" id="SSF51730">
    <property type="entry name" value="FAD-linked oxidoreductase"/>
    <property type="match status" value="1"/>
</dbReference>
<dbReference type="CDD" id="cd00537">
    <property type="entry name" value="MTHFR"/>
    <property type="match status" value="1"/>
</dbReference>
<keyword evidence="4 9" id="KW-0285">Flavoprotein</keyword>
<dbReference type="InterPro" id="IPR029041">
    <property type="entry name" value="FAD-linked_oxidoreductase-like"/>
</dbReference>
<evidence type="ECO:0000256" key="9">
    <source>
        <dbReference type="RuleBase" id="RU003862"/>
    </source>
</evidence>
<proteinExistence type="inferred from homology"/>
<dbReference type="GO" id="GO:0106312">
    <property type="term" value="F:methylenetetrahydrofolate reductase (NADH) activity"/>
    <property type="evidence" value="ECO:0007669"/>
    <property type="project" value="UniProtKB-EC"/>
</dbReference>
<sequence>MRIPDLIRGLDRPFVSVELLPPRRETEQSGFLAAVEKMKAMKPLFAAVTCGAGGSGSVGTLQTSRNLAEGHGLTVMPHITCVHSRQETLADQLDAIRTCGIRNVLAVRGDFPAGMDSGPRGLMHASDLVARIAALAPDLAVGVAAYPDGHPESRSIREDIGFLKFKLDEGASFGVTQLFFDNRRYFDMLDRLAAVGCDKPVIPSVLPIRSLGQIKRVMELCDAPVPGNILSGIESAHAKGGDEAVREYGISLAATQISSLLENGAPGVHLYPFNRAEMCVEVMRRAGLTA</sequence>
<evidence type="ECO:0000256" key="7">
    <source>
        <dbReference type="ARBA" id="ARBA00034478"/>
    </source>
</evidence>
<dbReference type="UniPathway" id="UPA00193"/>
<evidence type="ECO:0000256" key="6">
    <source>
        <dbReference type="ARBA" id="ARBA00023002"/>
    </source>
</evidence>
<comment type="cofactor">
    <cofactor evidence="1 9">
        <name>FAD</name>
        <dbReference type="ChEBI" id="CHEBI:57692"/>
    </cofactor>
</comment>
<keyword evidence="11" id="KW-1185">Reference proteome</keyword>
<dbReference type="KEGG" id="psel:GM415_03940"/>
<dbReference type="EMBL" id="CP046400">
    <property type="protein sequence ID" value="QGY39304.1"/>
    <property type="molecule type" value="Genomic_DNA"/>
</dbReference>
<dbReference type="RefSeq" id="WP_158946529.1">
    <property type="nucleotide sequence ID" value="NZ_CP046400.1"/>
</dbReference>
<keyword evidence="5 9" id="KW-0274">FAD</keyword>
<dbReference type="GO" id="GO:0071949">
    <property type="term" value="F:FAD binding"/>
    <property type="evidence" value="ECO:0007669"/>
    <property type="project" value="TreeGrafter"/>
</dbReference>
<evidence type="ECO:0000256" key="4">
    <source>
        <dbReference type="ARBA" id="ARBA00022630"/>
    </source>
</evidence>